<dbReference type="AlphaFoldDB" id="A0A1G6PUZ4"/>
<dbReference type="RefSeq" id="WP_090853954.1">
    <property type="nucleotide sequence ID" value="NZ_FMZM01000004.1"/>
</dbReference>
<evidence type="ECO:0000313" key="1">
    <source>
        <dbReference type="EMBL" id="SDC83858.1"/>
    </source>
</evidence>
<sequence>MHDWYDDRYDPYPSPYAEPPIDLADRVTHLVYVGGRLVETRHEHARDTAWEQYVERPAPPPPPPEPPQHVRVLDWLTYLCGGAAAVDALDAEPLGDETTDLPTDFPDERSRQWVETTATLLDVVADRWFDPETSVALRHALLALWVEDPTRVTRPKSAAHLAGGLVWAVGKANGLFQPTGPRRIGTVQDTLGLSGGLSTAGNEVAAALRGFRGQPWSGRPTGVPDLLPLGRADVLLGATREQLVRLRDRARAAAD</sequence>
<dbReference type="EMBL" id="FMZM01000004">
    <property type="protein sequence ID" value="SDC83858.1"/>
    <property type="molecule type" value="Genomic_DNA"/>
</dbReference>
<keyword evidence="2" id="KW-1185">Reference proteome</keyword>
<dbReference type="Proteomes" id="UP000199034">
    <property type="component" value="Unassembled WGS sequence"/>
</dbReference>
<dbReference type="OrthoDB" id="3770211at2"/>
<organism evidence="1 2">
    <name type="scientific">Nocardioides lianchengensis</name>
    <dbReference type="NCBI Taxonomy" id="1045774"/>
    <lineage>
        <taxon>Bacteria</taxon>
        <taxon>Bacillati</taxon>
        <taxon>Actinomycetota</taxon>
        <taxon>Actinomycetes</taxon>
        <taxon>Propionibacteriales</taxon>
        <taxon>Nocardioidaceae</taxon>
        <taxon>Nocardioides</taxon>
    </lineage>
</organism>
<gene>
    <name evidence="1" type="ORF">SAMN05421872_104157</name>
</gene>
<name>A0A1G6PUZ4_9ACTN</name>
<evidence type="ECO:0000313" key="2">
    <source>
        <dbReference type="Proteomes" id="UP000199034"/>
    </source>
</evidence>
<protein>
    <submittedName>
        <fullName evidence="1">Uncharacterized protein</fullName>
    </submittedName>
</protein>
<proteinExistence type="predicted"/>
<reference evidence="1 2" key="1">
    <citation type="submission" date="2016-10" db="EMBL/GenBank/DDBJ databases">
        <authorList>
            <person name="de Groot N.N."/>
        </authorList>
    </citation>
    <scope>NUCLEOTIDE SEQUENCE [LARGE SCALE GENOMIC DNA]</scope>
    <source>
        <strain evidence="1 2">CGMCC 4.6858</strain>
    </source>
</reference>
<accession>A0A1G6PUZ4</accession>